<keyword evidence="3 4" id="KW-0720">Serine protease</keyword>
<keyword evidence="2 4" id="KW-0378">Hydrolase</keyword>
<organism evidence="7 8">
    <name type="scientific">Geoalkalibacter ferrihydriticus DSM 17813</name>
    <dbReference type="NCBI Taxonomy" id="1121915"/>
    <lineage>
        <taxon>Bacteria</taxon>
        <taxon>Pseudomonadati</taxon>
        <taxon>Thermodesulfobacteriota</taxon>
        <taxon>Desulfuromonadia</taxon>
        <taxon>Desulfuromonadales</taxon>
        <taxon>Geoalkalibacteraceae</taxon>
        <taxon>Geoalkalibacter</taxon>
    </lineage>
</organism>
<gene>
    <name evidence="7" type="ORF">GFER_05830</name>
</gene>
<evidence type="ECO:0000256" key="3">
    <source>
        <dbReference type="ARBA" id="ARBA00022825"/>
    </source>
</evidence>
<dbReference type="PANTHER" id="PTHR42884:SF14">
    <property type="entry name" value="NEUROENDOCRINE CONVERTASE 1"/>
    <property type="match status" value="1"/>
</dbReference>
<dbReference type="PROSITE" id="PS51892">
    <property type="entry name" value="SUBTILASE"/>
    <property type="match status" value="1"/>
</dbReference>
<dbReference type="InterPro" id="IPR023828">
    <property type="entry name" value="Peptidase_S8_Ser-AS"/>
</dbReference>
<feature type="active site" description="Charge relay system" evidence="4">
    <location>
        <position position="589"/>
    </location>
</feature>
<comment type="caution">
    <text evidence="7">The sequence shown here is derived from an EMBL/GenBank/DDBJ whole genome shotgun (WGS) entry which is preliminary data.</text>
</comment>
<evidence type="ECO:0000256" key="2">
    <source>
        <dbReference type="ARBA" id="ARBA00022801"/>
    </source>
</evidence>
<dbReference type="SUPFAM" id="SSF52743">
    <property type="entry name" value="Subtilisin-like"/>
    <property type="match status" value="1"/>
</dbReference>
<dbReference type="RefSeq" id="WP_040096894.1">
    <property type="nucleotide sequence ID" value="NZ_JWJD01000001.1"/>
</dbReference>
<protein>
    <submittedName>
        <fullName evidence="7">Uncharacterized protein</fullName>
    </submittedName>
</protein>
<dbReference type="PANTHER" id="PTHR42884">
    <property type="entry name" value="PROPROTEIN CONVERTASE SUBTILISIN/KEXIN-RELATED"/>
    <property type="match status" value="1"/>
</dbReference>
<evidence type="ECO:0000259" key="5">
    <source>
        <dbReference type="Pfam" id="PF00082"/>
    </source>
</evidence>
<comment type="similarity">
    <text evidence="4">Belongs to the peptidase S8 family.</text>
</comment>
<name>A0A0C2EHG0_9BACT</name>
<dbReference type="AlphaFoldDB" id="A0A0C2EHG0"/>
<dbReference type="InterPro" id="IPR054399">
    <property type="entry name" value="Fervidolysin-like_N_prodom"/>
</dbReference>
<feature type="active site" description="Charge relay system" evidence="4">
    <location>
        <position position="352"/>
    </location>
</feature>
<dbReference type="GO" id="GO:0004252">
    <property type="term" value="F:serine-type endopeptidase activity"/>
    <property type="evidence" value="ECO:0007669"/>
    <property type="project" value="UniProtKB-UniRule"/>
</dbReference>
<evidence type="ECO:0000313" key="7">
    <source>
        <dbReference type="EMBL" id="KIH78098.1"/>
    </source>
</evidence>
<keyword evidence="1 4" id="KW-0645">Protease</keyword>
<evidence type="ECO:0000256" key="4">
    <source>
        <dbReference type="PROSITE-ProRule" id="PRU01240"/>
    </source>
</evidence>
<dbReference type="GO" id="GO:0016485">
    <property type="term" value="P:protein processing"/>
    <property type="evidence" value="ECO:0007669"/>
    <property type="project" value="TreeGrafter"/>
</dbReference>
<feature type="domain" description="Peptidase S8/S53" evidence="5">
    <location>
        <begin position="300"/>
        <end position="629"/>
    </location>
</feature>
<dbReference type="PROSITE" id="PS00138">
    <property type="entry name" value="SUBTILASE_SER"/>
    <property type="match status" value="1"/>
</dbReference>
<proteinExistence type="inferred from homology"/>
<keyword evidence="8" id="KW-1185">Reference proteome</keyword>
<dbReference type="InterPro" id="IPR000209">
    <property type="entry name" value="Peptidase_S8/S53_dom"/>
</dbReference>
<dbReference type="Pfam" id="PF00082">
    <property type="entry name" value="Peptidase_S8"/>
    <property type="match status" value="1"/>
</dbReference>
<dbReference type="Proteomes" id="UP000035068">
    <property type="component" value="Unassembled WGS sequence"/>
</dbReference>
<dbReference type="EMBL" id="JWJD01000001">
    <property type="protein sequence ID" value="KIH78098.1"/>
    <property type="molecule type" value="Genomic_DNA"/>
</dbReference>
<sequence length="1050" mass="111479">MNTFWIRIVDANFQMLRGASVRALAGDQRDIKLEFEEDHWVGRGMPGARVILEVGAQGFESETHVVELRDELTQVVIGLRQPGQLSYSYGLDRLAFAPVEDALLLRVWGKNAADVFAKLARGQKLKWRAVSTQAASSPEDLFVHVEGDVEGVQALAKELSAGKLNVEISRPIAHGERPAFGLTNELIVRFRDDVRRQEADRLAAGVGLRILRELRHAGNAFVLAREGFPSYDLLKAADALAHSGRVIYAEPNLTFALELDQYTPNDPLYGQVPHLPLIGADDAWDLLDNVAITLRGGSPDITIGVIDPHGVAPNHPELTANLTDGTSKLVTSMNFVVSPIAAQTVAGLGGDHGTQCAASATAAFDDNRGIPGVAPNCHLIGARIGGSANTVLMADIYLWVGGFLNGSTAAGFPAAPPARAADVISSSWGANGLALSNTIRDCFDFLTTYGRGGKGCVLLFSLGNNGYLDFTNAAGAFFRAWPTYQKTLAIGSSINVNPTNPIPVSFHADPNGNTNNIATAVDRRALFSPFGATALRKPDLVSPSHTAYNGAGNLIDPILSAVRVGTGNVDGCPGPATCNDYAVSFGGTSHSTPTVAGAVALILSARSNLNWVQVRDILRQSCARIDAAQTNAIGQWQDLDGNGQIDYSRWYGAGRLDVQTAVGLALDGGLPLSDVYVRENLADIGDVPSGGSWWASPDIWVRQDAATPIPALSWSDPPPHQNARRGQNNALFCRVRNRGTAAATTVYVRAMLTHWAGLEFVYPADFQPSNNVGAPVPNPLVPGTYLIGEERIDNLGVGADQIVKFTWPQALIPPATVVVGGATVHWHPCLLVEASPHDGPDPIGGLSVPVQGNNNIAQRNISIVDAADADADLFVGMVAGSRNVFGVATLIVDATLLRGAISIRLHLADARAMKQFTAGIRQAVQEQQVPVRTGEDGKGCAVIIEQRTKLRVECGSCDTVIEAAAGSRIFTCGGRPATPVKVNFIKHQNLEAVEIVGLQGQIEIPLRLAGGQFVPLLVAVTGEASGDLRLAQRRGDGELSAGYGIRRTRS</sequence>
<dbReference type="Pfam" id="PF22148">
    <property type="entry name" value="Fervidolysin_NPro-like"/>
    <property type="match status" value="1"/>
</dbReference>
<reference evidence="7 8" key="1">
    <citation type="submission" date="2014-12" db="EMBL/GenBank/DDBJ databases">
        <title>Genomes of Geoalkalibacter ferrihydriticus and Geoalkalibacter subterraneus, two haloalkaliphilic metal-reducing members of the Geobacteraceae.</title>
        <authorList>
            <person name="Badalamenti J.P."/>
            <person name="Torres C.I."/>
            <person name="Krajmalnik-Brown R."/>
            <person name="Bond D.R."/>
        </authorList>
    </citation>
    <scope>NUCLEOTIDE SEQUENCE [LARGE SCALE GENOMIC DNA]</scope>
    <source>
        <strain evidence="7 8">DSM 17813</strain>
    </source>
</reference>
<evidence type="ECO:0000259" key="6">
    <source>
        <dbReference type="Pfam" id="PF22148"/>
    </source>
</evidence>
<evidence type="ECO:0000313" key="8">
    <source>
        <dbReference type="Proteomes" id="UP000035068"/>
    </source>
</evidence>
<feature type="active site" description="Charge relay system" evidence="4">
    <location>
        <position position="307"/>
    </location>
</feature>
<accession>A0A0C2EHG0</accession>
<dbReference type="InterPro" id="IPR036852">
    <property type="entry name" value="Peptidase_S8/S53_dom_sf"/>
</dbReference>
<dbReference type="Gene3D" id="3.40.50.200">
    <property type="entry name" value="Peptidase S8/S53 domain"/>
    <property type="match status" value="1"/>
</dbReference>
<feature type="domain" description="Fervidolysin-like N-terminal prodomain" evidence="6">
    <location>
        <begin position="183"/>
        <end position="252"/>
    </location>
</feature>
<evidence type="ECO:0000256" key="1">
    <source>
        <dbReference type="ARBA" id="ARBA00022670"/>
    </source>
</evidence>
<dbReference type="GO" id="GO:0016020">
    <property type="term" value="C:membrane"/>
    <property type="evidence" value="ECO:0007669"/>
    <property type="project" value="TreeGrafter"/>
</dbReference>